<keyword evidence="3" id="KW-0862">Zinc</keyword>
<dbReference type="InterPro" id="IPR034732">
    <property type="entry name" value="EPHD"/>
</dbReference>
<feature type="compositionally biased region" description="Polar residues" evidence="4">
    <location>
        <begin position="1050"/>
        <end position="1075"/>
    </location>
</feature>
<dbReference type="PANTHER" id="PTHR10694:SF7">
    <property type="entry name" value="[HISTONE H3]-TRIMETHYL-L-LYSINE(9) DEMETHYLASE"/>
    <property type="match status" value="1"/>
</dbReference>
<feature type="region of interest" description="Disordered" evidence="4">
    <location>
        <begin position="749"/>
        <end position="787"/>
    </location>
</feature>
<feature type="compositionally biased region" description="Basic residues" evidence="4">
    <location>
        <begin position="220"/>
        <end position="235"/>
    </location>
</feature>
<accession>A0A6A6PEY7</accession>
<feature type="compositionally biased region" description="Polar residues" evidence="4">
    <location>
        <begin position="1167"/>
        <end position="1195"/>
    </location>
</feature>
<dbReference type="CDD" id="cd15571">
    <property type="entry name" value="ePHD"/>
    <property type="match status" value="1"/>
</dbReference>
<gene>
    <name evidence="7" type="ORF">BDY21DRAFT_13629</name>
</gene>
<organism evidence="7 8">
    <name type="scientific">Lineolata rhizophorae</name>
    <dbReference type="NCBI Taxonomy" id="578093"/>
    <lineage>
        <taxon>Eukaryota</taxon>
        <taxon>Fungi</taxon>
        <taxon>Dikarya</taxon>
        <taxon>Ascomycota</taxon>
        <taxon>Pezizomycotina</taxon>
        <taxon>Dothideomycetes</taxon>
        <taxon>Dothideomycetes incertae sedis</taxon>
        <taxon>Lineolatales</taxon>
        <taxon>Lineolataceae</taxon>
        <taxon>Lineolata</taxon>
    </lineage>
</organism>
<feature type="compositionally biased region" description="Low complexity" evidence="4">
    <location>
        <begin position="154"/>
        <end position="166"/>
    </location>
</feature>
<protein>
    <recommendedName>
        <fullName evidence="9">[Histone H3]-trimethyl-L-lysine(9) demethylase</fullName>
    </recommendedName>
</protein>
<dbReference type="OrthoDB" id="9547406at2759"/>
<feature type="compositionally biased region" description="Basic residues" evidence="4">
    <location>
        <begin position="131"/>
        <end position="141"/>
    </location>
</feature>
<feature type="region of interest" description="Disordered" evidence="4">
    <location>
        <begin position="1263"/>
        <end position="1294"/>
    </location>
</feature>
<keyword evidence="1" id="KW-0479">Metal-binding</keyword>
<dbReference type="PROSITE" id="PS51184">
    <property type="entry name" value="JMJC"/>
    <property type="match status" value="1"/>
</dbReference>
<feature type="region of interest" description="Disordered" evidence="4">
    <location>
        <begin position="1307"/>
        <end position="1358"/>
    </location>
</feature>
<evidence type="ECO:0000259" key="5">
    <source>
        <dbReference type="PROSITE" id="PS51184"/>
    </source>
</evidence>
<feature type="compositionally biased region" description="Basic and acidic residues" evidence="4">
    <location>
        <begin position="520"/>
        <end position="530"/>
    </location>
</feature>
<feature type="compositionally biased region" description="Polar residues" evidence="4">
    <location>
        <begin position="995"/>
        <end position="1021"/>
    </location>
</feature>
<dbReference type="InterPro" id="IPR055500">
    <property type="entry name" value="DUF7072"/>
</dbReference>
<feature type="domain" description="JmjC" evidence="5">
    <location>
        <begin position="294"/>
        <end position="457"/>
    </location>
</feature>
<feature type="region of interest" description="Disordered" evidence="4">
    <location>
        <begin position="852"/>
        <end position="950"/>
    </location>
</feature>
<feature type="compositionally biased region" description="Low complexity" evidence="4">
    <location>
        <begin position="116"/>
        <end position="127"/>
    </location>
</feature>
<dbReference type="Pfam" id="PF02373">
    <property type="entry name" value="JmjC"/>
    <property type="match status" value="1"/>
</dbReference>
<sequence>MRFLHAPLLATTNPASSTPALSPHPYSPCRIDSLPALDEAVKTIRVKNPITQDFAGGQGRWTQANIEKQRTYNLPQWKALTEESHHQPPARRGERRRNQDTLARTRHTRSTQSFTPAPKAAPVAPLPSDQKRKRGRPRKRDTRREDPPTPAPTSEPATAFAATPAPAQSPEGDDGIAALNEESQPQVPPTPASPITEETPTQAKKEIKTEEIDDPSPTKPRGRQPKTITQRRKYNRRDANDEVDEKAFEGFNYRLEGVEEYTLERCKELEEQYWKSLTYAPPMYGADMPGSLFEDKTTVWNVAKLPNLLDVLGTKVPGVNTAYLYLGMWKASFAWHLEDVDLYSINYIHFGAPKQWYSISQEDARRFENAMKSIWPNDAKNCSQFLRHKTYLISPKLLESQFNIKVNRLVHYENEFVITYPYGYHSGYNIGYNCAESVNFATEKWIEYGKIAKKCNCEPDSVWVDVAEIERKLRGEPTPEFYDYETDMEDEDEMDGGHDLPTPPPSLAGKSKAARKRKRESTGKEAADQRKAKRIRIRVKVPPAKPPCVLCPNDVKFDILLPTDNGEKAHRSCALYTPETFIEEVDGVEKVFNVEAIDKARLELKCNFCRSKMGSCFQCMSKKCTRAYHATCAFAAGVQVDNGPVPMFDEDGTEYVGEGSDLRCRFHRVKRSKTVDGDSLEENSLVMDYAKNVKLNDVVQAQYLQGDVFAGIVVENRVSEGTVLVAVIPDGDRVEIEWKYLLVLDPADSLRPKPSPTAKPVPSRIGSNSTMSAKNGKDGPPEMDEPFHDASAQFKWGEFNTAPADLRNPFQAKVNLEKEEQLWHYLGKTSTEARAQYTEDLSLERYNRKSNFLDTVKPPAPPPPPRAPPAQKKAPLPTSYHSGVNIQPANSVAQSPGQGFPQVHGKPEKPYVYKPKNTALLGAPAGQLDHGTPSGAYPQHSSQPSPIRGQYQARTQYHPIQSANYKPISPAPSSVGQHLSPPPNQHSPVGDYARPTQSSTSPPVQQNGPLQNPPRQVTQYANLAPKPSPAGSNTKATPIPQLRWQEPRQLPQQKTSRSPPTVQMPTQPQSRTVTEMMTNPRAVSDAEWMSFLKQYPSLLNARIRQRRDYASPYGPEAVQPGGALERVLSAVQNQQEQASLQRGSPDLPPYPYSSSQQAPWQRPPQQVPGQSASLPAHASNSSGNGESVDHPSSAQYASEQAFQPVTYAPRPALQFQTEQQFQAEVMREQEEARARKGEEYAAIGRMERMFSRLSQDVDAAQQTKMVAARRDDGGGGKSDGNRVPQTKGLESNAIPAVAAAVAPAMPVEEVEKEASSPSRPMTSLSDMAASGAAGQGQHAAKAVGAGEEPRPRPPEAQT</sequence>
<dbReference type="Pfam" id="PF23258">
    <property type="entry name" value="DUF7072"/>
    <property type="match status" value="1"/>
</dbReference>
<feature type="compositionally biased region" description="Polar residues" evidence="4">
    <location>
        <begin position="1315"/>
        <end position="1325"/>
    </location>
</feature>
<dbReference type="InterPro" id="IPR001965">
    <property type="entry name" value="Znf_PHD"/>
</dbReference>
<feature type="region of interest" description="Disordered" evidence="4">
    <location>
        <begin position="1132"/>
        <end position="1195"/>
    </location>
</feature>
<dbReference type="Pfam" id="PF13832">
    <property type="entry name" value="zf-HC5HC2H_2"/>
    <property type="match status" value="1"/>
</dbReference>
<evidence type="ECO:0000313" key="7">
    <source>
        <dbReference type="EMBL" id="KAF2462392.1"/>
    </source>
</evidence>
<evidence type="ECO:0000256" key="4">
    <source>
        <dbReference type="SAM" id="MobiDB-lite"/>
    </source>
</evidence>
<dbReference type="InterPro" id="IPR003347">
    <property type="entry name" value="JmjC_dom"/>
</dbReference>
<keyword evidence="8" id="KW-1185">Reference proteome</keyword>
<feature type="region of interest" description="Disordered" evidence="4">
    <location>
        <begin position="963"/>
        <end position="1075"/>
    </location>
</feature>
<dbReference type="GO" id="GO:0008270">
    <property type="term" value="F:zinc ion binding"/>
    <property type="evidence" value="ECO:0007669"/>
    <property type="project" value="UniProtKB-KW"/>
</dbReference>
<dbReference type="Gene3D" id="2.60.120.650">
    <property type="entry name" value="Cupin"/>
    <property type="match status" value="2"/>
</dbReference>
<feature type="compositionally biased region" description="Polar residues" evidence="4">
    <location>
        <begin position="1132"/>
        <end position="1142"/>
    </location>
</feature>
<evidence type="ECO:0008006" key="9">
    <source>
        <dbReference type="Google" id="ProtNLM"/>
    </source>
</evidence>
<feature type="region of interest" description="Disordered" evidence="4">
    <location>
        <begin position="81"/>
        <end position="241"/>
    </location>
</feature>
<dbReference type="PANTHER" id="PTHR10694">
    <property type="entry name" value="LYSINE-SPECIFIC DEMETHYLASE"/>
    <property type="match status" value="1"/>
</dbReference>
<feature type="compositionally biased region" description="Polar residues" evidence="4">
    <location>
        <begin position="10"/>
        <end position="20"/>
    </location>
</feature>
<dbReference type="SMART" id="SM00249">
    <property type="entry name" value="PHD"/>
    <property type="match status" value="1"/>
</dbReference>
<feature type="compositionally biased region" description="Basic and acidic residues" evidence="4">
    <location>
        <begin position="1347"/>
        <end position="1358"/>
    </location>
</feature>
<name>A0A6A6PEY7_9PEZI</name>
<reference evidence="7" key="1">
    <citation type="journal article" date="2020" name="Stud. Mycol.">
        <title>101 Dothideomycetes genomes: a test case for predicting lifestyles and emergence of pathogens.</title>
        <authorList>
            <person name="Haridas S."/>
            <person name="Albert R."/>
            <person name="Binder M."/>
            <person name="Bloem J."/>
            <person name="Labutti K."/>
            <person name="Salamov A."/>
            <person name="Andreopoulos B."/>
            <person name="Baker S."/>
            <person name="Barry K."/>
            <person name="Bills G."/>
            <person name="Bluhm B."/>
            <person name="Cannon C."/>
            <person name="Castanera R."/>
            <person name="Culley D."/>
            <person name="Daum C."/>
            <person name="Ezra D."/>
            <person name="Gonzalez J."/>
            <person name="Henrissat B."/>
            <person name="Kuo A."/>
            <person name="Liang C."/>
            <person name="Lipzen A."/>
            <person name="Lutzoni F."/>
            <person name="Magnuson J."/>
            <person name="Mondo S."/>
            <person name="Nolan M."/>
            <person name="Ohm R."/>
            <person name="Pangilinan J."/>
            <person name="Park H.-J."/>
            <person name="Ramirez L."/>
            <person name="Alfaro M."/>
            <person name="Sun H."/>
            <person name="Tritt A."/>
            <person name="Yoshinaga Y."/>
            <person name="Zwiers L.-H."/>
            <person name="Turgeon B."/>
            <person name="Goodwin S."/>
            <person name="Spatafora J."/>
            <person name="Crous P."/>
            <person name="Grigoriev I."/>
        </authorList>
    </citation>
    <scope>NUCLEOTIDE SEQUENCE</scope>
    <source>
        <strain evidence="7">ATCC 16933</strain>
    </source>
</reference>
<dbReference type="GO" id="GO:0010468">
    <property type="term" value="P:regulation of gene expression"/>
    <property type="evidence" value="ECO:0007669"/>
    <property type="project" value="TreeGrafter"/>
</dbReference>
<keyword evidence="2" id="KW-0863">Zinc-finger</keyword>
<evidence type="ECO:0000313" key="8">
    <source>
        <dbReference type="Proteomes" id="UP000799766"/>
    </source>
</evidence>
<proteinExistence type="predicted"/>
<dbReference type="GO" id="GO:0000785">
    <property type="term" value="C:chromatin"/>
    <property type="evidence" value="ECO:0007669"/>
    <property type="project" value="TreeGrafter"/>
</dbReference>
<feature type="compositionally biased region" description="Basic and acidic residues" evidence="4">
    <location>
        <begin position="775"/>
        <end position="787"/>
    </location>
</feature>
<dbReference type="SUPFAM" id="SSF51197">
    <property type="entry name" value="Clavaminate synthase-like"/>
    <property type="match status" value="1"/>
</dbReference>
<feature type="region of interest" description="Disordered" evidence="4">
    <location>
        <begin position="489"/>
        <end position="532"/>
    </location>
</feature>
<dbReference type="SMART" id="SM00558">
    <property type="entry name" value="JmjC"/>
    <property type="match status" value="1"/>
</dbReference>
<dbReference type="FunFam" id="2.60.120.650:FF:000024">
    <property type="entry name" value="Putative jumonji family transcription factor"/>
    <property type="match status" value="1"/>
</dbReference>
<feature type="domain" description="PHD-type" evidence="6">
    <location>
        <begin position="545"/>
        <end position="668"/>
    </location>
</feature>
<dbReference type="PROSITE" id="PS51805">
    <property type="entry name" value="EPHD"/>
    <property type="match status" value="1"/>
</dbReference>
<evidence type="ECO:0000256" key="2">
    <source>
        <dbReference type="ARBA" id="ARBA00022771"/>
    </source>
</evidence>
<feature type="compositionally biased region" description="Pro residues" evidence="4">
    <location>
        <begin position="858"/>
        <end position="868"/>
    </location>
</feature>
<feature type="region of interest" description="Disordered" evidence="4">
    <location>
        <begin position="1"/>
        <end position="24"/>
    </location>
</feature>
<dbReference type="EMBL" id="MU001670">
    <property type="protein sequence ID" value="KAF2462392.1"/>
    <property type="molecule type" value="Genomic_DNA"/>
</dbReference>
<dbReference type="Proteomes" id="UP000799766">
    <property type="component" value="Unassembled WGS sequence"/>
</dbReference>
<dbReference type="GO" id="GO:0005634">
    <property type="term" value="C:nucleus"/>
    <property type="evidence" value="ECO:0007669"/>
    <property type="project" value="TreeGrafter"/>
</dbReference>
<evidence type="ECO:0000256" key="3">
    <source>
        <dbReference type="ARBA" id="ARBA00022833"/>
    </source>
</evidence>
<evidence type="ECO:0000259" key="6">
    <source>
        <dbReference type="PROSITE" id="PS51805"/>
    </source>
</evidence>
<evidence type="ECO:0000256" key="1">
    <source>
        <dbReference type="ARBA" id="ARBA00022723"/>
    </source>
</evidence>
<feature type="compositionally biased region" description="Polar residues" evidence="4">
    <location>
        <begin position="879"/>
        <end position="897"/>
    </location>
</feature>
<dbReference type="GO" id="GO:0051864">
    <property type="term" value="F:histone H3K36 demethylase activity"/>
    <property type="evidence" value="ECO:0007669"/>
    <property type="project" value="TreeGrafter"/>
</dbReference>
<dbReference type="Gene3D" id="3.30.40.10">
    <property type="entry name" value="Zinc/RING finger domain, C3HC4 (zinc finger)"/>
    <property type="match status" value="1"/>
</dbReference>
<feature type="compositionally biased region" description="Low complexity" evidence="4">
    <location>
        <begin position="1328"/>
        <end position="1346"/>
    </location>
</feature>
<dbReference type="InterPro" id="IPR013083">
    <property type="entry name" value="Znf_RING/FYVE/PHD"/>
</dbReference>
<dbReference type="GO" id="GO:0032454">
    <property type="term" value="F:histone H3K9 demethylase activity"/>
    <property type="evidence" value="ECO:0007669"/>
    <property type="project" value="TreeGrafter"/>
</dbReference>